<dbReference type="OrthoDB" id="8186325at2759"/>
<dbReference type="Proteomes" id="UP000634136">
    <property type="component" value="Unassembled WGS sequence"/>
</dbReference>
<accession>A0A834T4J2</accession>
<dbReference type="AlphaFoldDB" id="A0A834T4J2"/>
<gene>
    <name evidence="2" type="ORF">G2W53_028960</name>
</gene>
<reference evidence="2" key="1">
    <citation type="submission" date="2020-09" db="EMBL/GenBank/DDBJ databases">
        <title>Genome-Enabled Discovery of Anthraquinone Biosynthesis in Senna tora.</title>
        <authorList>
            <person name="Kang S.-H."/>
            <person name="Pandey R.P."/>
            <person name="Lee C.-M."/>
            <person name="Sim J.-S."/>
            <person name="Jeong J.-T."/>
            <person name="Choi B.-S."/>
            <person name="Jung M."/>
            <person name="Ginzburg D."/>
            <person name="Zhao K."/>
            <person name="Won S.Y."/>
            <person name="Oh T.-J."/>
            <person name="Yu Y."/>
            <person name="Kim N.-H."/>
            <person name="Lee O.R."/>
            <person name="Lee T.-H."/>
            <person name="Bashyal P."/>
            <person name="Kim T.-S."/>
            <person name="Lee W.-H."/>
            <person name="Kawkins C."/>
            <person name="Kim C.-K."/>
            <person name="Kim J.S."/>
            <person name="Ahn B.O."/>
            <person name="Rhee S.Y."/>
            <person name="Sohng J.K."/>
        </authorList>
    </citation>
    <scope>NUCLEOTIDE SEQUENCE</scope>
    <source>
        <tissue evidence="2">Leaf</tissue>
    </source>
</reference>
<feature type="region of interest" description="Disordered" evidence="1">
    <location>
        <begin position="59"/>
        <end position="86"/>
    </location>
</feature>
<evidence type="ECO:0000313" key="2">
    <source>
        <dbReference type="EMBL" id="KAF7814991.1"/>
    </source>
</evidence>
<proteinExistence type="predicted"/>
<keyword evidence="3" id="KW-1185">Reference proteome</keyword>
<evidence type="ECO:0000313" key="3">
    <source>
        <dbReference type="Proteomes" id="UP000634136"/>
    </source>
</evidence>
<evidence type="ECO:0000256" key="1">
    <source>
        <dbReference type="SAM" id="MobiDB-lite"/>
    </source>
</evidence>
<protein>
    <submittedName>
        <fullName evidence="2">Uncharacterized protein</fullName>
    </submittedName>
</protein>
<dbReference type="EMBL" id="JAAIUW010000009">
    <property type="protein sequence ID" value="KAF7814991.1"/>
    <property type="molecule type" value="Genomic_DNA"/>
</dbReference>
<sequence>MEDVATFRAIIHLNNNLSMNNVTFNRDIAAFINVSSNLRCFLLIFASYDRFKSQGIETPEMLNPRNQASRPRDWQGIETPEILYPRNQASRPEDWHGIEIPEILNPRNQASRPWDWQGIEIPENLNPRNHASRPWDL</sequence>
<organism evidence="2 3">
    <name type="scientific">Senna tora</name>
    <dbReference type="NCBI Taxonomy" id="362788"/>
    <lineage>
        <taxon>Eukaryota</taxon>
        <taxon>Viridiplantae</taxon>
        <taxon>Streptophyta</taxon>
        <taxon>Embryophyta</taxon>
        <taxon>Tracheophyta</taxon>
        <taxon>Spermatophyta</taxon>
        <taxon>Magnoliopsida</taxon>
        <taxon>eudicotyledons</taxon>
        <taxon>Gunneridae</taxon>
        <taxon>Pentapetalae</taxon>
        <taxon>rosids</taxon>
        <taxon>fabids</taxon>
        <taxon>Fabales</taxon>
        <taxon>Fabaceae</taxon>
        <taxon>Caesalpinioideae</taxon>
        <taxon>Cassia clade</taxon>
        <taxon>Senna</taxon>
    </lineage>
</organism>
<comment type="caution">
    <text evidence="2">The sequence shown here is derived from an EMBL/GenBank/DDBJ whole genome shotgun (WGS) entry which is preliminary data.</text>
</comment>
<name>A0A834T4J2_9FABA</name>